<feature type="domain" description="DNA circulation N-terminal" evidence="1">
    <location>
        <begin position="7"/>
        <end position="89"/>
    </location>
</feature>
<gene>
    <name evidence="2" type="ORF">KAK11_04460</name>
</gene>
<accession>A0ABS5DTZ9</accession>
<dbReference type="Proteomes" id="UP000672097">
    <property type="component" value="Unassembled WGS sequence"/>
</dbReference>
<proteinExistence type="predicted"/>
<name>A0ABS5DTZ9_9BURK</name>
<dbReference type="EMBL" id="JAGQDG010000002">
    <property type="protein sequence ID" value="MBQ0934574.1"/>
    <property type="molecule type" value="Genomic_DNA"/>
</dbReference>
<evidence type="ECO:0000259" key="1">
    <source>
        <dbReference type="Pfam" id="PF07157"/>
    </source>
</evidence>
<sequence>MAWLDQLRPASFRGVPFQVDTIEHLAGDNVVLREYPFQDLPTVFRMGEAAEEIKLSAYVIGEDYIEQRDALRQVLSGQGELVHPTAGRMLVYVAGRFTTREAPTAEGGVCRFDLTFIRAEARRYPTQGPNTRTQATTAAQAGKQAAQEAFAASWSLAGAPGWVAANAVERLRATLEPTYSRLAAVSAQLGAFNSSQIASMQALRGGLESLVATPRQLAANIATLFELPSEMTTATARAFQSAFAWAFDLGTAVPVRAFEVSTISAGLAMYGAGQGAPLQVATSAKRQQAALQAASDGLLQTLATAAWIEAAAQAELANYDEALALRATIHTQCLRLAQTASTEAPTSAQPTTHLPEAIAAMHTAALADLQARSRDLVRLSTYTPGVWEPALVISHRLFGTAQWADEILAMNPHIEHPLLAPPGRELRIIRHE</sequence>
<comment type="caution">
    <text evidence="2">The sequence shown here is derived from an EMBL/GenBank/DDBJ whole genome shotgun (WGS) entry which is preliminary data.</text>
</comment>
<evidence type="ECO:0000313" key="3">
    <source>
        <dbReference type="Proteomes" id="UP000672097"/>
    </source>
</evidence>
<protein>
    <submittedName>
        <fullName evidence="2">DNA circularization N-terminal domain-containing protein</fullName>
    </submittedName>
</protein>
<organism evidence="2 3">
    <name type="scientific">Ideonella paludis</name>
    <dbReference type="NCBI Taxonomy" id="1233411"/>
    <lineage>
        <taxon>Bacteria</taxon>
        <taxon>Pseudomonadati</taxon>
        <taxon>Pseudomonadota</taxon>
        <taxon>Betaproteobacteria</taxon>
        <taxon>Burkholderiales</taxon>
        <taxon>Sphaerotilaceae</taxon>
        <taxon>Ideonella</taxon>
    </lineage>
</organism>
<keyword evidence="3" id="KW-1185">Reference proteome</keyword>
<reference evidence="2 3" key="1">
    <citation type="submission" date="2021-04" db="EMBL/GenBank/DDBJ databases">
        <title>The genome sequence of type strain Ideonella paludis KCTC 32238.</title>
        <authorList>
            <person name="Liu Y."/>
        </authorList>
    </citation>
    <scope>NUCLEOTIDE SEQUENCE [LARGE SCALE GENOMIC DNA]</scope>
    <source>
        <strain evidence="2 3">KCTC 32238</strain>
    </source>
</reference>
<dbReference type="RefSeq" id="WP_210806677.1">
    <property type="nucleotide sequence ID" value="NZ_JAGQDG010000002.1"/>
</dbReference>
<dbReference type="InterPro" id="IPR009826">
    <property type="entry name" value="DNA_circ_N"/>
</dbReference>
<dbReference type="Pfam" id="PF07157">
    <property type="entry name" value="DNA_circ_N"/>
    <property type="match status" value="1"/>
</dbReference>
<evidence type="ECO:0000313" key="2">
    <source>
        <dbReference type="EMBL" id="MBQ0934574.1"/>
    </source>
</evidence>